<accession>G8CP76</accession>
<dbReference type="RefSeq" id="WP_033179080.1">
    <property type="nucleotide sequence ID" value="NZ_CAADKA010000524.1"/>
</dbReference>
<protein>
    <submittedName>
        <fullName evidence="2">Uncharacterized protein</fullName>
    </submittedName>
</protein>
<reference evidence="2" key="1">
    <citation type="journal article" date="2011" name="Plasmid">
        <title>Nucleotide sequence of Pseudomonas aeruginosa conjugative plasmid pUM505 containing virulence and heavy-metal resistance genes.</title>
        <authorList>
            <person name="Ramirez-Diaz M.I."/>
            <person name="Diaz-Magana A."/>
            <person name="Meza-Carmen V."/>
            <person name="Johnstone L."/>
            <person name="Cervantes C."/>
            <person name="Rensing C."/>
        </authorList>
    </citation>
    <scope>NUCLEOTIDE SEQUENCE</scope>
    <source>
        <plasmid evidence="2">pUM505</plasmid>
    </source>
</reference>
<evidence type="ECO:0000256" key="1">
    <source>
        <dbReference type="SAM" id="MobiDB-lite"/>
    </source>
</evidence>
<evidence type="ECO:0000313" key="2">
    <source>
        <dbReference type="EMBL" id="AEQ93541.1"/>
    </source>
</evidence>
<proteinExistence type="predicted"/>
<dbReference type="EMBL" id="HM560971">
    <property type="protein sequence ID" value="AEQ93541.1"/>
    <property type="molecule type" value="Genomic_DNA"/>
</dbReference>
<feature type="compositionally biased region" description="Polar residues" evidence="1">
    <location>
        <begin position="35"/>
        <end position="44"/>
    </location>
</feature>
<feature type="region of interest" description="Disordered" evidence="1">
    <location>
        <begin position="23"/>
        <end position="44"/>
    </location>
</feature>
<keyword evidence="2" id="KW-0614">Plasmid</keyword>
<geneLocation type="plasmid" evidence="2">
    <name>pUM505</name>
</geneLocation>
<dbReference type="AlphaFoldDB" id="G8CP76"/>
<organism evidence="2">
    <name type="scientific">Pseudomonas aeruginosa</name>
    <dbReference type="NCBI Taxonomy" id="287"/>
    <lineage>
        <taxon>Bacteria</taxon>
        <taxon>Pseudomonadati</taxon>
        <taxon>Pseudomonadota</taxon>
        <taxon>Gammaproteobacteria</taxon>
        <taxon>Pseudomonadales</taxon>
        <taxon>Pseudomonadaceae</taxon>
        <taxon>Pseudomonas</taxon>
    </lineage>
</organism>
<name>G8CP76_PSEAI</name>
<sequence length="44" mass="4883">MNQPLIDTAKKLLAPTEHFLLQHGGAGSKLDHNDTTVQQEMPQK</sequence>